<feature type="domain" description="Reverse transcriptase" evidence="1">
    <location>
        <begin position="326"/>
        <end position="598"/>
    </location>
</feature>
<dbReference type="Pfam" id="PF00078">
    <property type="entry name" value="RVT_1"/>
    <property type="match status" value="1"/>
</dbReference>
<sequence length="992" mass="112389">MARRAHRSSGQEAEGGGELAQVRAGAGLVDVYRSVELQASGHTWRNFGGDTARLEFLFVAEGARVQSCSLRPFWGIELEVGQRGRGFWRLNTTVLQDLSFCKVFRHLYAGWRRLRGLYTTQIEWWEDLKRRVAILCRWWGQEMARRRREGAETWSRELCEAWKAGDYGRLRDASEALRAHYEAEARSHFVQAGREALEQDERPTHFFFSSVRSRQHRWYIEGLRSGPDVVTSPGDMLEVARYFYNDLFGVRQTEDDCAAVFLDAVAGRVPEESVPDLEREISLEEVERAMLSLKTGVAPGGDGLLAEWYCTFWPVVGPDLLAVYREAVRFGALPPSALVGYVTLLYKKGDRTELANWRPITLLTVDYKILAKLMVLRLREVMARVVHSDQTCGVPGRMCGMNLALVRDALAWADQRRVPLALLSLDQEKAFDRVSHAFLFALLRRMGFGPGFVTMVRLLYAGAVSHVIVNGHCSGLIEQRGGVRQGCPLSPLLYVLYLEPLAEQLRRKPAFQGLHIPGAGGTRAKVSVYADDATLFLGRDEDFRAVSGILEAFSDATGARINRSKSAVLYTGAWAGRLDVPGGFALCQDGLKILGVVFWREDSAQKNWDIALSKFKARAESWCKRDLSLTGRVVAACLDLLAGLNHLAVVFPIPFVTGRRLERALFTFIWGGGSEQVARTTMCTEREKGGRGVACIPLKTMAMHVAFLTKLVRGTEGYMASLFARFWIGFVLRAVIPWKGTSPWSTDRPWHYQKVAEFIRGHPWCLVDGLVLDHRRLYKKWRDCWAAQSGQTHPQMPGVEWAAMQPTWLDRASKDLHWLGALRCLPVRERLYRHGISPTPLCPIGCGGEETVEHTLWSCPVAARFWRRVSEWWSAEEGTDIDRDLVLYGRGLKRMGPETANPLWQAVSVAKCVLWGAKCECIRSQTPRVRQVDLFHMFWARLGKVFLIITHSDYYNFRRFIGINPERGSKTIRGQSNFITFIYSFMSEKRLY</sequence>
<organism evidence="2 3">
    <name type="scientific">Hemibagrus guttatus</name>
    <dbReference type="NCBI Taxonomy" id="175788"/>
    <lineage>
        <taxon>Eukaryota</taxon>
        <taxon>Metazoa</taxon>
        <taxon>Chordata</taxon>
        <taxon>Craniata</taxon>
        <taxon>Vertebrata</taxon>
        <taxon>Euteleostomi</taxon>
        <taxon>Actinopterygii</taxon>
        <taxon>Neopterygii</taxon>
        <taxon>Teleostei</taxon>
        <taxon>Ostariophysi</taxon>
        <taxon>Siluriformes</taxon>
        <taxon>Bagridae</taxon>
        <taxon>Hemibagrus</taxon>
    </lineage>
</organism>
<evidence type="ECO:0000259" key="1">
    <source>
        <dbReference type="PROSITE" id="PS50878"/>
    </source>
</evidence>
<gene>
    <name evidence="2" type="ORF">QTP70_001570</name>
</gene>
<dbReference type="EMBL" id="JAUCMX010000005">
    <property type="protein sequence ID" value="KAK3545148.1"/>
    <property type="molecule type" value="Genomic_DNA"/>
</dbReference>
<accession>A0AAE0VAE1</accession>
<dbReference type="SUPFAM" id="SSF56672">
    <property type="entry name" value="DNA/RNA polymerases"/>
    <property type="match status" value="1"/>
</dbReference>
<dbReference type="CDD" id="cd01650">
    <property type="entry name" value="RT_nLTR_like"/>
    <property type="match status" value="1"/>
</dbReference>
<proteinExistence type="predicted"/>
<dbReference type="InterPro" id="IPR043502">
    <property type="entry name" value="DNA/RNA_pol_sf"/>
</dbReference>
<dbReference type="AlphaFoldDB" id="A0AAE0VAE1"/>
<dbReference type="PROSITE" id="PS50878">
    <property type="entry name" value="RT_POL"/>
    <property type="match status" value="1"/>
</dbReference>
<evidence type="ECO:0000313" key="2">
    <source>
        <dbReference type="EMBL" id="KAK3545148.1"/>
    </source>
</evidence>
<protein>
    <recommendedName>
        <fullName evidence="1">Reverse transcriptase domain-containing protein</fullName>
    </recommendedName>
</protein>
<dbReference type="Proteomes" id="UP001274896">
    <property type="component" value="Unassembled WGS sequence"/>
</dbReference>
<comment type="caution">
    <text evidence="2">The sequence shown here is derived from an EMBL/GenBank/DDBJ whole genome shotgun (WGS) entry which is preliminary data.</text>
</comment>
<reference evidence="2" key="1">
    <citation type="submission" date="2023-06" db="EMBL/GenBank/DDBJ databases">
        <title>Male Hemibagrus guttatus genome.</title>
        <authorList>
            <person name="Bian C."/>
        </authorList>
    </citation>
    <scope>NUCLEOTIDE SEQUENCE</scope>
    <source>
        <strain evidence="2">Male_cb2023</strain>
        <tissue evidence="2">Muscle</tissue>
    </source>
</reference>
<name>A0AAE0VAE1_9TELE</name>
<keyword evidence="3" id="KW-1185">Reference proteome</keyword>
<evidence type="ECO:0000313" key="3">
    <source>
        <dbReference type="Proteomes" id="UP001274896"/>
    </source>
</evidence>
<dbReference type="PANTHER" id="PTHR19446">
    <property type="entry name" value="REVERSE TRANSCRIPTASES"/>
    <property type="match status" value="1"/>
</dbReference>
<dbReference type="InterPro" id="IPR000477">
    <property type="entry name" value="RT_dom"/>
</dbReference>